<evidence type="ECO:0000256" key="3">
    <source>
        <dbReference type="ARBA" id="ARBA00023152"/>
    </source>
</evidence>
<proteinExistence type="inferred from homology"/>
<keyword evidence="3" id="KW-0324">Glycolysis</keyword>
<dbReference type="CDD" id="cd07067">
    <property type="entry name" value="HP_PGM_like"/>
    <property type="match status" value="1"/>
</dbReference>
<evidence type="ECO:0000256" key="6">
    <source>
        <dbReference type="PIRSR" id="PIRSR613078-3"/>
    </source>
</evidence>
<dbReference type="InterPro" id="IPR013078">
    <property type="entry name" value="His_Pase_superF_clade-1"/>
</dbReference>
<feature type="site" description="Transition state stabilizer" evidence="6">
    <location>
        <position position="96"/>
    </location>
</feature>
<evidence type="ECO:0000313" key="7">
    <source>
        <dbReference type="EMBL" id="NDV38199.1"/>
    </source>
</evidence>
<accession>A0A6B2LM17</accession>
<dbReference type="Pfam" id="PF00300">
    <property type="entry name" value="His_Phos_1"/>
    <property type="match status" value="1"/>
</dbReference>
<evidence type="ECO:0000256" key="5">
    <source>
        <dbReference type="PIRSR" id="PIRSR613078-2"/>
    </source>
</evidence>
<evidence type="ECO:0000256" key="1">
    <source>
        <dbReference type="ARBA" id="ARBA00006717"/>
    </source>
</evidence>
<dbReference type="GO" id="GO:0006096">
    <property type="term" value="P:glycolytic process"/>
    <property type="evidence" value="ECO:0007669"/>
    <property type="project" value="UniProtKB-KW"/>
</dbReference>
<sequence length="166" mass="18623">MYGALTGLSKNRCAQLFGEAQVKIWRRSYSVPPPPLPTTDPRHPCQTSPQLYQNLSIEIPQTESLKDVFNRVLPFYRDRIEPKLRAPGAQILIVTHGSVIRALMKHLDSISDVAIEDVDIPNGIPLVYHLDSSLKAVKSYFLASEAEVLRAQENIRNQGKSTKAKM</sequence>
<feature type="binding site" evidence="5">
    <location>
        <position position="10"/>
    </location>
    <ligand>
        <name>substrate</name>
    </ligand>
</feature>
<dbReference type="AlphaFoldDB" id="A0A6B2LM17"/>
<dbReference type="PANTHER" id="PTHR11931">
    <property type="entry name" value="PHOSPHOGLYCERATE MUTASE"/>
    <property type="match status" value="1"/>
</dbReference>
<keyword evidence="4" id="KW-0413">Isomerase</keyword>
<dbReference type="EMBL" id="GIBP01009230">
    <property type="protein sequence ID" value="NDV38199.1"/>
    <property type="molecule type" value="Transcribed_RNA"/>
</dbReference>
<dbReference type="GO" id="GO:0004619">
    <property type="term" value="F:phosphoglycerate mutase activity"/>
    <property type="evidence" value="ECO:0007669"/>
    <property type="project" value="UniProtKB-EC"/>
</dbReference>
<evidence type="ECO:0000256" key="2">
    <source>
        <dbReference type="ARBA" id="ARBA00012028"/>
    </source>
</evidence>
<dbReference type="NCBIfam" id="TIGR01258">
    <property type="entry name" value="pgm_1"/>
    <property type="match status" value="1"/>
</dbReference>
<dbReference type="EC" id="5.4.2.11" evidence="2"/>
<reference evidence="7" key="1">
    <citation type="journal article" date="2020" name="J. Eukaryot. Microbiol.">
        <title>De novo Sequencing, Assembly and Annotation of the Transcriptome for the Free-Living Testate Amoeba Arcella intermedia.</title>
        <authorList>
            <person name="Ribeiro G.M."/>
            <person name="Porfirio-Sousa A.L."/>
            <person name="Maurer-Alcala X.X."/>
            <person name="Katz L.A."/>
            <person name="Lahr D.J.G."/>
        </authorList>
    </citation>
    <scope>NUCLEOTIDE SEQUENCE</scope>
</reference>
<protein>
    <recommendedName>
        <fullName evidence="2">phosphoglycerate mutase (2,3-diphosphoglycerate-dependent)</fullName>
        <ecNumber evidence="2">5.4.2.11</ecNumber>
    </recommendedName>
</protein>
<organism evidence="7">
    <name type="scientific">Arcella intermedia</name>
    <dbReference type="NCBI Taxonomy" id="1963864"/>
    <lineage>
        <taxon>Eukaryota</taxon>
        <taxon>Amoebozoa</taxon>
        <taxon>Tubulinea</taxon>
        <taxon>Elardia</taxon>
        <taxon>Arcellinida</taxon>
        <taxon>Sphaerothecina</taxon>
        <taxon>Arcellidae</taxon>
        <taxon>Arcella</taxon>
    </lineage>
</organism>
<name>A0A6B2LM17_9EUKA</name>
<feature type="binding site" evidence="5">
    <location>
        <begin position="26"/>
        <end position="27"/>
    </location>
    <ligand>
        <name>substrate</name>
    </ligand>
</feature>
<dbReference type="Gene3D" id="3.40.50.1240">
    <property type="entry name" value="Phosphoglycerate mutase-like"/>
    <property type="match status" value="1"/>
</dbReference>
<dbReference type="SUPFAM" id="SSF53254">
    <property type="entry name" value="Phosphoglycerate mutase-like"/>
    <property type="match status" value="1"/>
</dbReference>
<dbReference type="InterPro" id="IPR005952">
    <property type="entry name" value="Phosphogly_mut1"/>
</dbReference>
<evidence type="ECO:0000256" key="4">
    <source>
        <dbReference type="ARBA" id="ARBA00023235"/>
    </source>
</evidence>
<comment type="similarity">
    <text evidence="1">Belongs to the phosphoglycerate mutase family. BPG-dependent PGAM subfamily.</text>
</comment>
<dbReference type="InterPro" id="IPR029033">
    <property type="entry name" value="His_PPase_superfam"/>
</dbReference>